<comment type="caution">
    <text evidence="3">The sequence shown here is derived from an EMBL/GenBank/DDBJ whole genome shotgun (WGS) entry which is preliminary data.</text>
</comment>
<feature type="chain" id="PRO_5045952262" evidence="1">
    <location>
        <begin position="23"/>
        <end position="282"/>
    </location>
</feature>
<dbReference type="PANTHER" id="PTHR14859">
    <property type="entry name" value="CALCOFLUOR WHITE HYPERSENSITIVE PROTEIN PRECURSOR"/>
    <property type="match status" value="1"/>
</dbReference>
<dbReference type="InterPro" id="IPR051916">
    <property type="entry name" value="GPI-anchor_lipid_remodeler"/>
</dbReference>
<proteinExistence type="predicted"/>
<feature type="signal peptide" evidence="1">
    <location>
        <begin position="1"/>
        <end position="22"/>
    </location>
</feature>
<evidence type="ECO:0000256" key="1">
    <source>
        <dbReference type="SAM" id="SignalP"/>
    </source>
</evidence>
<dbReference type="Gene3D" id="3.60.10.10">
    <property type="entry name" value="Endonuclease/exonuclease/phosphatase"/>
    <property type="match status" value="1"/>
</dbReference>
<keyword evidence="3" id="KW-0378">Hydrolase</keyword>
<dbReference type="PANTHER" id="PTHR14859:SF15">
    <property type="entry name" value="ENDONUCLEASE_EXONUCLEASE_PHOSPHATASE DOMAIN-CONTAINING PROTEIN"/>
    <property type="match status" value="1"/>
</dbReference>
<keyword evidence="1" id="KW-0732">Signal</keyword>
<dbReference type="Pfam" id="PF03372">
    <property type="entry name" value="Exo_endo_phos"/>
    <property type="match status" value="1"/>
</dbReference>
<evidence type="ECO:0000313" key="3">
    <source>
        <dbReference type="EMBL" id="MBL1407666.1"/>
    </source>
</evidence>
<name>A0ABS1R187_9SPHI</name>
<dbReference type="GO" id="GO:0004519">
    <property type="term" value="F:endonuclease activity"/>
    <property type="evidence" value="ECO:0007669"/>
    <property type="project" value="UniProtKB-KW"/>
</dbReference>
<dbReference type="InterPro" id="IPR005135">
    <property type="entry name" value="Endo/exonuclease/phosphatase"/>
</dbReference>
<keyword evidence="3" id="KW-0255">Endonuclease</keyword>
<dbReference type="RefSeq" id="WP_202101454.1">
    <property type="nucleotide sequence ID" value="NZ_JAERTY010000001.1"/>
</dbReference>
<dbReference type="SUPFAM" id="SSF56219">
    <property type="entry name" value="DNase I-like"/>
    <property type="match status" value="1"/>
</dbReference>
<evidence type="ECO:0000313" key="4">
    <source>
        <dbReference type="Proteomes" id="UP000625283"/>
    </source>
</evidence>
<keyword evidence="4" id="KW-1185">Reference proteome</keyword>
<dbReference type="Proteomes" id="UP000625283">
    <property type="component" value="Unassembled WGS sequence"/>
</dbReference>
<dbReference type="InterPro" id="IPR036691">
    <property type="entry name" value="Endo/exonu/phosph_ase_sf"/>
</dbReference>
<reference evidence="3 4" key="1">
    <citation type="submission" date="2021-01" db="EMBL/GenBank/DDBJ databases">
        <title>C459-1 draft genome sequence.</title>
        <authorList>
            <person name="Zhang X.-F."/>
        </authorList>
    </citation>
    <scope>NUCLEOTIDE SEQUENCE [LARGE SCALE GENOMIC DNA]</scope>
    <source>
        <strain evidence="4">C459-1</strain>
    </source>
</reference>
<evidence type="ECO:0000259" key="2">
    <source>
        <dbReference type="Pfam" id="PF03372"/>
    </source>
</evidence>
<gene>
    <name evidence="3" type="ORF">JKG61_02750</name>
</gene>
<accession>A0ABS1R187</accession>
<keyword evidence="3" id="KW-0540">Nuclease</keyword>
<dbReference type="EMBL" id="JAERTY010000001">
    <property type="protein sequence ID" value="MBL1407666.1"/>
    <property type="molecule type" value="Genomic_DNA"/>
</dbReference>
<protein>
    <submittedName>
        <fullName evidence="3">Endonuclease/exonuclease/phosphatase family protein</fullName>
    </submittedName>
</protein>
<organism evidence="3 4">
    <name type="scientific">Sphingobacterium faecale</name>
    <dbReference type="NCBI Taxonomy" id="2803775"/>
    <lineage>
        <taxon>Bacteria</taxon>
        <taxon>Pseudomonadati</taxon>
        <taxon>Bacteroidota</taxon>
        <taxon>Sphingobacteriia</taxon>
        <taxon>Sphingobacteriales</taxon>
        <taxon>Sphingobacteriaceae</taxon>
        <taxon>Sphingobacterium</taxon>
    </lineage>
</organism>
<feature type="domain" description="Endonuclease/exonuclease/phosphatase" evidence="2">
    <location>
        <begin position="45"/>
        <end position="273"/>
    </location>
</feature>
<sequence>MKSLRKFIFIIPLLLVCTVVWGCQSGSDGDDGGVQPSKKGTLRIGSYNVYYCKSNTGTPAYTDQNTQNVATVIDALDYDILSVQELDSGFVDRQNKRYLLADIASKTKKKYRYIYGPAHEFGTASVGVGVLVNADLKVLSTKKVALPGEEKRALLMVEFEDFWFIATHYDLIDANRVESSKIVMQEIKKINKPVYLAGDLNINNTTNEAYNILAQSFVPVTPLTYNDGKVKNTIDYVLYSDNGTGNKPVFKGSKIETEMKLGGKLVLSQVSDHPPIWVNIEK</sequence>